<keyword evidence="2 6" id="KW-0812">Transmembrane</keyword>
<dbReference type="EMBL" id="LWDX02024170">
    <property type="protein sequence ID" value="OEL31109.1"/>
    <property type="molecule type" value="Genomic_DNA"/>
</dbReference>
<sequence length="294" mass="30323">MPAAGAPTSVVVFLQRATSTAASGPAPSAPWLPTATPLPLPPSAAGHQDDLPPGKLGPGGECASWNPHPRPDPGVPPHPYSAAAVAVIILGVAHLLVSLGIVVATEKFLKQAFVAASIKFPSALFGMFCVFSVLVVFDTFVPAVAKGFMDFFEPATLFIQRWLPLFYVPSLVVLPLAVRDVPAASGLKILTITSLGTTARTCLPFLLAATVLGYMVGSGLPAGVKKVLHPIISCALSADLAAVAYGYLSGSGLDAVLGDYLTKAPSNPGAGDILMGFLGSVIISFAFSMFKQRK</sequence>
<evidence type="ECO:0000256" key="6">
    <source>
        <dbReference type="SAM" id="Phobius"/>
    </source>
</evidence>
<dbReference type="PANTHER" id="PTHR30249">
    <property type="entry name" value="PUTATIVE SEROTONIN TRANSPORTER"/>
    <property type="match status" value="1"/>
</dbReference>
<feature type="compositionally biased region" description="Low complexity" evidence="5">
    <location>
        <begin position="21"/>
        <end position="35"/>
    </location>
</feature>
<dbReference type="PANTHER" id="PTHR30249:SF0">
    <property type="entry name" value="PLASTIDAL GLYCOLATE_GLYCERATE TRANSLOCATOR 1, CHLOROPLASTIC"/>
    <property type="match status" value="1"/>
</dbReference>
<evidence type="ECO:0000256" key="1">
    <source>
        <dbReference type="ARBA" id="ARBA00004141"/>
    </source>
</evidence>
<feature type="non-terminal residue" evidence="7">
    <location>
        <position position="294"/>
    </location>
</feature>
<feature type="transmembrane region" description="Helical" evidence="6">
    <location>
        <begin position="269"/>
        <end position="290"/>
    </location>
</feature>
<dbReference type="STRING" id="888268.A0A1E5W148"/>
<feature type="transmembrane region" description="Helical" evidence="6">
    <location>
        <begin position="124"/>
        <end position="145"/>
    </location>
</feature>
<feature type="region of interest" description="Disordered" evidence="5">
    <location>
        <begin position="21"/>
        <end position="73"/>
    </location>
</feature>
<evidence type="ECO:0000256" key="4">
    <source>
        <dbReference type="ARBA" id="ARBA00023136"/>
    </source>
</evidence>
<evidence type="ECO:0000256" key="5">
    <source>
        <dbReference type="SAM" id="MobiDB-lite"/>
    </source>
</evidence>
<evidence type="ECO:0000313" key="7">
    <source>
        <dbReference type="EMBL" id="OEL31109.1"/>
    </source>
</evidence>
<feature type="transmembrane region" description="Helical" evidence="6">
    <location>
        <begin position="227"/>
        <end position="248"/>
    </location>
</feature>
<dbReference type="AlphaFoldDB" id="A0A1E5W148"/>
<keyword evidence="4 6" id="KW-0472">Membrane</keyword>
<keyword evidence="3 6" id="KW-1133">Transmembrane helix</keyword>
<feature type="transmembrane region" description="Helical" evidence="6">
    <location>
        <begin position="80"/>
        <end position="103"/>
    </location>
</feature>
<name>A0A1E5W148_9POAL</name>
<evidence type="ECO:0000256" key="2">
    <source>
        <dbReference type="ARBA" id="ARBA00022692"/>
    </source>
</evidence>
<proteinExistence type="predicted"/>
<dbReference type="Proteomes" id="UP000095767">
    <property type="component" value="Unassembled WGS sequence"/>
</dbReference>
<dbReference type="GO" id="GO:0016020">
    <property type="term" value="C:membrane"/>
    <property type="evidence" value="ECO:0007669"/>
    <property type="project" value="UniProtKB-SubCell"/>
</dbReference>
<organism evidence="7 8">
    <name type="scientific">Dichanthelium oligosanthes</name>
    <dbReference type="NCBI Taxonomy" id="888268"/>
    <lineage>
        <taxon>Eukaryota</taxon>
        <taxon>Viridiplantae</taxon>
        <taxon>Streptophyta</taxon>
        <taxon>Embryophyta</taxon>
        <taxon>Tracheophyta</taxon>
        <taxon>Spermatophyta</taxon>
        <taxon>Magnoliopsida</taxon>
        <taxon>Liliopsida</taxon>
        <taxon>Poales</taxon>
        <taxon>Poaceae</taxon>
        <taxon>PACMAD clade</taxon>
        <taxon>Panicoideae</taxon>
        <taxon>Panicodae</taxon>
        <taxon>Paniceae</taxon>
        <taxon>Dichantheliinae</taxon>
        <taxon>Dichanthelium</taxon>
    </lineage>
</organism>
<gene>
    <name evidence="7" type="ORF">BAE44_0007873</name>
</gene>
<evidence type="ECO:0000256" key="3">
    <source>
        <dbReference type="ARBA" id="ARBA00022989"/>
    </source>
</evidence>
<comment type="subcellular location">
    <subcellularLocation>
        <location evidence="1">Membrane</location>
        <topology evidence="1">Multi-pass membrane protein</topology>
    </subcellularLocation>
</comment>
<feature type="transmembrane region" description="Helical" evidence="6">
    <location>
        <begin position="189"/>
        <end position="215"/>
    </location>
</feature>
<comment type="caution">
    <text evidence="7">The sequence shown here is derived from an EMBL/GenBank/DDBJ whole genome shotgun (WGS) entry which is preliminary data.</text>
</comment>
<keyword evidence="8" id="KW-1185">Reference proteome</keyword>
<dbReference type="InterPro" id="IPR007300">
    <property type="entry name" value="CidB/LrgB"/>
</dbReference>
<reference evidence="7 8" key="1">
    <citation type="submission" date="2016-09" db="EMBL/GenBank/DDBJ databases">
        <title>The draft genome of Dichanthelium oligosanthes: A C3 panicoid grass species.</title>
        <authorList>
            <person name="Studer A.J."/>
            <person name="Schnable J.C."/>
            <person name="Brutnell T.P."/>
        </authorList>
    </citation>
    <scope>NUCLEOTIDE SEQUENCE [LARGE SCALE GENOMIC DNA]</scope>
    <source>
        <strain evidence="8">cv. Kellogg 1175</strain>
        <tissue evidence="7">Leaf</tissue>
    </source>
</reference>
<evidence type="ECO:0000313" key="8">
    <source>
        <dbReference type="Proteomes" id="UP000095767"/>
    </source>
</evidence>
<dbReference type="OrthoDB" id="2502820at2759"/>
<protein>
    <submittedName>
        <fullName evidence="7">Plastidal glycolate/glycerate translocator 1, chloroplastic</fullName>
    </submittedName>
</protein>
<accession>A0A1E5W148</accession>